<protein>
    <submittedName>
        <fullName evidence="1">Uncharacterized protein</fullName>
    </submittedName>
</protein>
<proteinExistence type="predicted"/>
<dbReference type="Proteomes" id="UP000317243">
    <property type="component" value="Unassembled WGS sequence"/>
</dbReference>
<evidence type="ECO:0000313" key="1">
    <source>
        <dbReference type="EMBL" id="TWT57525.1"/>
    </source>
</evidence>
<dbReference type="EMBL" id="SIHI01000001">
    <property type="protein sequence ID" value="TWT57525.1"/>
    <property type="molecule type" value="Genomic_DNA"/>
</dbReference>
<accession>A0A5C5X5P1</accession>
<dbReference type="AlphaFoldDB" id="A0A5C5X5P1"/>
<evidence type="ECO:0000313" key="2">
    <source>
        <dbReference type="Proteomes" id="UP000317243"/>
    </source>
</evidence>
<reference evidence="1 2" key="1">
    <citation type="submission" date="2019-02" db="EMBL/GenBank/DDBJ databases">
        <title>Deep-cultivation of Planctomycetes and their phenomic and genomic characterization uncovers novel biology.</title>
        <authorList>
            <person name="Wiegand S."/>
            <person name="Jogler M."/>
            <person name="Boedeker C."/>
            <person name="Pinto D."/>
            <person name="Vollmers J."/>
            <person name="Rivas-Marin E."/>
            <person name="Kohn T."/>
            <person name="Peeters S.H."/>
            <person name="Heuer A."/>
            <person name="Rast P."/>
            <person name="Oberbeckmann S."/>
            <person name="Bunk B."/>
            <person name="Jeske O."/>
            <person name="Meyerdierks A."/>
            <person name="Storesund J.E."/>
            <person name="Kallscheuer N."/>
            <person name="Luecker S."/>
            <person name="Lage O.M."/>
            <person name="Pohl T."/>
            <person name="Merkel B.J."/>
            <person name="Hornburger P."/>
            <person name="Mueller R.-W."/>
            <person name="Bruemmer F."/>
            <person name="Labrenz M."/>
            <person name="Spormann A.M."/>
            <person name="Op Den Camp H."/>
            <person name="Overmann J."/>
            <person name="Amann R."/>
            <person name="Jetten M.S.M."/>
            <person name="Mascher T."/>
            <person name="Medema M.H."/>
            <person name="Devos D.P."/>
            <person name="Kaster A.-K."/>
            <person name="Ovreas L."/>
            <person name="Rohde M."/>
            <person name="Galperin M.Y."/>
            <person name="Jogler C."/>
        </authorList>
    </citation>
    <scope>NUCLEOTIDE SEQUENCE [LARGE SCALE GENOMIC DNA]</scope>
    <source>
        <strain evidence="1 2">KOR42</strain>
    </source>
</reference>
<organism evidence="1 2">
    <name type="scientific">Thalassoglobus neptunius</name>
    <dbReference type="NCBI Taxonomy" id="1938619"/>
    <lineage>
        <taxon>Bacteria</taxon>
        <taxon>Pseudomonadati</taxon>
        <taxon>Planctomycetota</taxon>
        <taxon>Planctomycetia</taxon>
        <taxon>Planctomycetales</taxon>
        <taxon>Planctomycetaceae</taxon>
        <taxon>Thalassoglobus</taxon>
    </lineage>
</organism>
<gene>
    <name evidence="1" type="ORF">KOR42_08860</name>
</gene>
<keyword evidence="2" id="KW-1185">Reference proteome</keyword>
<name>A0A5C5X5P1_9PLAN</name>
<comment type="caution">
    <text evidence="1">The sequence shown here is derived from an EMBL/GenBank/DDBJ whole genome shotgun (WGS) entry which is preliminary data.</text>
</comment>
<sequence>MAQSSGCQSLENMMINNKSRFVLLILFMSFGCSQQPENRPLVKVPAAQVTIGDVEISLFPLGHERFAPVEKITYGVPWYVSGTVEGPDDLLGAMIVVDAKVFVQKVKKTAIFDTDVVTLTANPEGGFQFSAEMKPIPSEYPSPFEVTAKYDIGHTAEDISSQTISVVVE</sequence>